<proteinExistence type="inferred from homology"/>
<evidence type="ECO:0000256" key="2">
    <source>
        <dbReference type="ARBA" id="ARBA00004202"/>
    </source>
</evidence>
<evidence type="ECO:0000313" key="18">
    <source>
        <dbReference type="Proteomes" id="UP000554837"/>
    </source>
</evidence>
<name>A0A840S5S9_9BURK</name>
<dbReference type="PANTHER" id="PTHR13822:SF10">
    <property type="entry name" value="ATP SYNTHASE EPSILON CHAIN, CHLOROPLASTIC"/>
    <property type="match status" value="1"/>
</dbReference>
<reference evidence="17 18" key="1">
    <citation type="submission" date="2020-08" db="EMBL/GenBank/DDBJ databases">
        <title>Genomic Encyclopedia of Type Strains, Phase IV (KMG-IV): sequencing the most valuable type-strain genomes for metagenomic binning, comparative biology and taxonomic classification.</title>
        <authorList>
            <person name="Goeker M."/>
        </authorList>
    </citation>
    <scope>NUCLEOTIDE SEQUENCE [LARGE SCALE GENOMIC DNA]</scope>
    <source>
        <strain evidence="17 18">DSM 23958</strain>
    </source>
</reference>
<sequence>MATIHVDVVSAEESIFSGEAKFVALPGENGELGILPQHTPLITRIKPGAVRIQRADNDQEEFVFVAGGILEVQPHGVTVLADTAIRGKDLDEAKASEAKAAAEEALKNAKSDLDLASAQAELASLAAQIAAARKLRGMKA</sequence>
<dbReference type="EMBL" id="JACHHO010000005">
    <property type="protein sequence ID" value="MBB5205755.1"/>
    <property type="molecule type" value="Genomic_DNA"/>
</dbReference>
<accession>A0A840S5S9</accession>
<organism evidence="17 18">
    <name type="scientific">Inhella inkyongensis</name>
    <dbReference type="NCBI Taxonomy" id="392593"/>
    <lineage>
        <taxon>Bacteria</taxon>
        <taxon>Pseudomonadati</taxon>
        <taxon>Pseudomonadota</taxon>
        <taxon>Betaproteobacteria</taxon>
        <taxon>Burkholderiales</taxon>
        <taxon>Sphaerotilaceae</taxon>
        <taxon>Inhella</taxon>
    </lineage>
</organism>
<comment type="subcellular location">
    <subcellularLocation>
        <location evidence="2 12">Cell membrane</location>
        <topology evidence="2 12">Peripheral membrane protein</topology>
    </subcellularLocation>
</comment>
<dbReference type="RefSeq" id="WP_138855272.1">
    <property type="nucleotide sequence ID" value="NZ_CP040709.1"/>
</dbReference>
<keyword evidence="10 12" id="KW-0139">CF(1)</keyword>
<keyword evidence="5 12" id="KW-0813">Transport</keyword>
<feature type="coiled-coil region" evidence="14">
    <location>
        <begin position="92"/>
        <end position="135"/>
    </location>
</feature>
<dbReference type="GO" id="GO:0046933">
    <property type="term" value="F:proton-transporting ATP synthase activity, rotational mechanism"/>
    <property type="evidence" value="ECO:0007669"/>
    <property type="project" value="UniProtKB-UniRule"/>
</dbReference>
<comment type="subunit">
    <text evidence="4 12 13">F-type ATPases have 2 components, CF(1) - the catalytic core - and CF(0) - the membrane proton channel. CF(1) has five subunits: alpha(3), beta(3), gamma(1), delta(1), epsilon(1). CF(0) has three main subunits: a, b and c.</text>
</comment>
<dbReference type="OrthoDB" id="9791445at2"/>
<dbReference type="CDD" id="cd12152">
    <property type="entry name" value="F1-ATPase_delta"/>
    <property type="match status" value="1"/>
</dbReference>
<keyword evidence="14" id="KW-0175">Coiled coil</keyword>
<evidence type="ECO:0000256" key="5">
    <source>
        <dbReference type="ARBA" id="ARBA00022448"/>
    </source>
</evidence>
<dbReference type="HAMAP" id="MF_00530">
    <property type="entry name" value="ATP_synth_epsil_bac"/>
    <property type="match status" value="1"/>
</dbReference>
<keyword evidence="8 12" id="KW-0406">Ion transport</keyword>
<evidence type="ECO:0000256" key="1">
    <source>
        <dbReference type="ARBA" id="ARBA00003543"/>
    </source>
</evidence>
<keyword evidence="9 12" id="KW-0472">Membrane</keyword>
<dbReference type="InterPro" id="IPR001469">
    <property type="entry name" value="ATP_synth_F1_dsu/esu"/>
</dbReference>
<feature type="domain" description="ATP synthase epsilon subunit C-terminal" evidence="15">
    <location>
        <begin position="88"/>
        <end position="132"/>
    </location>
</feature>
<evidence type="ECO:0000256" key="10">
    <source>
        <dbReference type="ARBA" id="ARBA00023196"/>
    </source>
</evidence>
<dbReference type="PANTHER" id="PTHR13822">
    <property type="entry name" value="ATP SYNTHASE DELTA/EPSILON CHAIN"/>
    <property type="match status" value="1"/>
</dbReference>
<evidence type="ECO:0000256" key="9">
    <source>
        <dbReference type="ARBA" id="ARBA00023136"/>
    </source>
</evidence>
<evidence type="ECO:0000256" key="13">
    <source>
        <dbReference type="RuleBase" id="RU003656"/>
    </source>
</evidence>
<dbReference type="GO" id="GO:0005524">
    <property type="term" value="F:ATP binding"/>
    <property type="evidence" value="ECO:0007669"/>
    <property type="project" value="UniProtKB-UniRule"/>
</dbReference>
<dbReference type="SUPFAM" id="SSF46604">
    <property type="entry name" value="Epsilon subunit of F1F0-ATP synthase C-terminal domain"/>
    <property type="match status" value="1"/>
</dbReference>
<dbReference type="InterPro" id="IPR036794">
    <property type="entry name" value="ATP_F1_dsu/esu_C_sf"/>
</dbReference>
<dbReference type="NCBIfam" id="NF001847">
    <property type="entry name" value="PRK00571.1-4"/>
    <property type="match status" value="1"/>
</dbReference>
<feature type="domain" description="ATP synthase F1 complex delta/epsilon subunit N-terminal" evidence="16">
    <location>
        <begin position="4"/>
        <end position="84"/>
    </location>
</feature>
<evidence type="ECO:0000259" key="16">
    <source>
        <dbReference type="Pfam" id="PF02823"/>
    </source>
</evidence>
<dbReference type="InterPro" id="IPR036771">
    <property type="entry name" value="ATPsynth_dsu/esu_N"/>
</dbReference>
<evidence type="ECO:0000256" key="8">
    <source>
        <dbReference type="ARBA" id="ARBA00023065"/>
    </source>
</evidence>
<dbReference type="GO" id="GO:0005886">
    <property type="term" value="C:plasma membrane"/>
    <property type="evidence" value="ECO:0007669"/>
    <property type="project" value="UniProtKB-SubCell"/>
</dbReference>
<dbReference type="Pfam" id="PF02823">
    <property type="entry name" value="ATP-synt_DE_N"/>
    <property type="match status" value="1"/>
</dbReference>
<dbReference type="GO" id="GO:0045259">
    <property type="term" value="C:proton-transporting ATP synthase complex"/>
    <property type="evidence" value="ECO:0007669"/>
    <property type="project" value="UniProtKB-KW"/>
</dbReference>
<evidence type="ECO:0000256" key="14">
    <source>
        <dbReference type="SAM" id="Coils"/>
    </source>
</evidence>
<dbReference type="SUPFAM" id="SSF51344">
    <property type="entry name" value="Epsilon subunit of F1F0-ATP synthase N-terminal domain"/>
    <property type="match status" value="1"/>
</dbReference>
<keyword evidence="11 12" id="KW-0066">ATP synthesis</keyword>
<protein>
    <recommendedName>
        <fullName evidence="12">ATP synthase epsilon chain</fullName>
    </recommendedName>
    <alternativeName>
        <fullName evidence="12">ATP synthase F1 sector epsilon subunit</fullName>
    </alternativeName>
    <alternativeName>
        <fullName evidence="12">F-ATPase epsilon subunit</fullName>
    </alternativeName>
</protein>
<evidence type="ECO:0000256" key="6">
    <source>
        <dbReference type="ARBA" id="ARBA00022475"/>
    </source>
</evidence>
<dbReference type="FunFam" id="2.60.15.10:FF:000001">
    <property type="entry name" value="ATP synthase epsilon chain"/>
    <property type="match status" value="1"/>
</dbReference>
<dbReference type="Proteomes" id="UP000554837">
    <property type="component" value="Unassembled WGS sequence"/>
</dbReference>
<dbReference type="AlphaFoldDB" id="A0A840S5S9"/>
<keyword evidence="7 12" id="KW-0375">Hydrogen ion transport</keyword>
<dbReference type="Gene3D" id="2.60.15.10">
    <property type="entry name" value="F0F1 ATP synthase delta/epsilon subunit, N-terminal"/>
    <property type="match status" value="1"/>
</dbReference>
<keyword evidence="18" id="KW-1185">Reference proteome</keyword>
<evidence type="ECO:0000259" key="15">
    <source>
        <dbReference type="Pfam" id="PF00401"/>
    </source>
</evidence>
<comment type="caution">
    <text evidence="17">The sequence shown here is derived from an EMBL/GenBank/DDBJ whole genome shotgun (WGS) entry which is preliminary data.</text>
</comment>
<comment type="similarity">
    <text evidence="3 12 13">Belongs to the ATPase epsilon chain family.</text>
</comment>
<dbReference type="Gene3D" id="1.20.5.440">
    <property type="entry name" value="ATP synthase delta/epsilon subunit, C-terminal domain"/>
    <property type="match status" value="1"/>
</dbReference>
<dbReference type="InterPro" id="IPR020546">
    <property type="entry name" value="ATP_synth_F1_dsu/esu_N"/>
</dbReference>
<evidence type="ECO:0000256" key="7">
    <source>
        <dbReference type="ARBA" id="ARBA00022781"/>
    </source>
</evidence>
<evidence type="ECO:0000313" key="17">
    <source>
        <dbReference type="EMBL" id="MBB5205755.1"/>
    </source>
</evidence>
<evidence type="ECO:0000256" key="12">
    <source>
        <dbReference type="HAMAP-Rule" id="MF_00530"/>
    </source>
</evidence>
<dbReference type="InterPro" id="IPR020547">
    <property type="entry name" value="ATP_synth_F1_esu_C"/>
</dbReference>
<evidence type="ECO:0000256" key="3">
    <source>
        <dbReference type="ARBA" id="ARBA00005712"/>
    </source>
</evidence>
<evidence type="ECO:0000256" key="4">
    <source>
        <dbReference type="ARBA" id="ARBA00011648"/>
    </source>
</evidence>
<dbReference type="Pfam" id="PF00401">
    <property type="entry name" value="ATP-synt_DE"/>
    <property type="match status" value="1"/>
</dbReference>
<dbReference type="NCBIfam" id="TIGR01216">
    <property type="entry name" value="ATP_synt_epsi"/>
    <property type="match status" value="1"/>
</dbReference>
<comment type="function">
    <text evidence="1 12">Produces ATP from ADP in the presence of a proton gradient across the membrane.</text>
</comment>
<gene>
    <name evidence="12" type="primary">atpC</name>
    <name evidence="17" type="ORF">HNQ51_003082</name>
</gene>
<keyword evidence="6 12" id="KW-1003">Cell membrane</keyword>
<evidence type="ECO:0000256" key="11">
    <source>
        <dbReference type="ARBA" id="ARBA00023310"/>
    </source>
</evidence>